<dbReference type="PROSITE" id="PS51257">
    <property type="entry name" value="PROKAR_LIPOPROTEIN"/>
    <property type="match status" value="1"/>
</dbReference>
<accession>A0A1Z2XGB1</accession>
<sequence length="377" mass="41099">MKFSAYIQATLCIAAAMFTACSDDTETVANRIYDTSAMEPSTVLIDGMAESSVQTFTVKMANPTDRDETVTYGVEPSLVERYNAIYGTAIMLPAENYELTQPTATIIAGAVESDDVVVTVKNLTSLDRNLVYVLPVTVVSSSVEVLESQRTHFIVVRGAALVNIVADITRNYCSLNNSADATQLNGITDITVQWIMNVNEFGKLISTVMGIEGRFLLRIGDAGVPDNQLQLATSNGNVTDPSWQFETGKWLRCAFTFSSSTGAATLWINGNKKATLTSGYSGSVNWASDDFYIGKSYDNERWLTGCIGEARVWNRILTDAELSDEDQAFLVPVDSEGLVAYWKFNEGAGSLIHDYANGYDLTCNTAPTWVSVSLPEK</sequence>
<evidence type="ECO:0000313" key="4">
    <source>
        <dbReference type="Proteomes" id="UP000186351"/>
    </source>
</evidence>
<feature type="chain" id="PRO_5008529491" description="BT-3987-like N-terminal domain-containing protein" evidence="1">
    <location>
        <begin position="23"/>
        <end position="377"/>
    </location>
</feature>
<evidence type="ECO:0000313" key="3">
    <source>
        <dbReference type="EMBL" id="ANU64417.1"/>
    </source>
</evidence>
<dbReference type="Pfam" id="PF13385">
    <property type="entry name" value="Laminin_G_3"/>
    <property type="match status" value="1"/>
</dbReference>
<evidence type="ECO:0000256" key="1">
    <source>
        <dbReference type="SAM" id="SignalP"/>
    </source>
</evidence>
<keyword evidence="4" id="KW-1185">Reference proteome</keyword>
<dbReference type="OrthoDB" id="1037816at2"/>
<keyword evidence="1" id="KW-0732">Signal</keyword>
<dbReference type="AlphaFoldDB" id="A0A1B1SCA2"/>
<dbReference type="GO" id="GO:0004553">
    <property type="term" value="F:hydrolase activity, hydrolyzing O-glycosyl compounds"/>
    <property type="evidence" value="ECO:0007669"/>
    <property type="project" value="UniProtKB-ARBA"/>
</dbReference>
<dbReference type="STRING" id="1796646.A4V02_12270"/>
<proteinExistence type="predicted"/>
<dbReference type="GO" id="GO:0005975">
    <property type="term" value="P:carbohydrate metabolic process"/>
    <property type="evidence" value="ECO:0007669"/>
    <property type="project" value="UniProtKB-ARBA"/>
</dbReference>
<dbReference type="EMBL" id="CP015402">
    <property type="protein sequence ID" value="ANU64417.1"/>
    <property type="molecule type" value="Genomic_DNA"/>
</dbReference>
<dbReference type="Pfam" id="PF08522">
    <property type="entry name" value="BT_3987-like_N"/>
    <property type="match status" value="1"/>
</dbReference>
<evidence type="ECO:0000259" key="2">
    <source>
        <dbReference type="Pfam" id="PF08522"/>
    </source>
</evidence>
<dbReference type="GeneID" id="65537649"/>
<dbReference type="KEGG" id="pary:A4V02_12270"/>
<gene>
    <name evidence="3" type="ORF">A4V02_12270</name>
</gene>
<dbReference type="Gene3D" id="2.60.120.200">
    <property type="match status" value="1"/>
</dbReference>
<dbReference type="InterPro" id="IPR013320">
    <property type="entry name" value="ConA-like_dom_sf"/>
</dbReference>
<dbReference type="Proteomes" id="UP000186351">
    <property type="component" value="Chromosome"/>
</dbReference>
<dbReference type="Gene3D" id="2.60.40.1740">
    <property type="entry name" value="hypothetical protein (bacova_03559)"/>
    <property type="match status" value="1"/>
</dbReference>
<dbReference type="SUPFAM" id="SSF49899">
    <property type="entry name" value="Concanavalin A-like lectins/glucanases"/>
    <property type="match status" value="1"/>
</dbReference>
<protein>
    <recommendedName>
        <fullName evidence="2">BT-3987-like N-terminal domain-containing protein</fullName>
    </recommendedName>
</protein>
<feature type="signal peptide" evidence="1">
    <location>
        <begin position="1"/>
        <end position="22"/>
    </location>
</feature>
<dbReference type="RefSeq" id="WP_068961697.1">
    <property type="nucleotide sequence ID" value="NZ_CAJTAP010000004.1"/>
</dbReference>
<accession>A0A1B1SCA2</accession>
<name>A0A1B1SCA2_9BACT</name>
<organism evidence="3 4">
    <name type="scientific">Muribaculum intestinale</name>
    <dbReference type="NCBI Taxonomy" id="1796646"/>
    <lineage>
        <taxon>Bacteria</taxon>
        <taxon>Pseudomonadati</taxon>
        <taxon>Bacteroidota</taxon>
        <taxon>Bacteroidia</taxon>
        <taxon>Bacteroidales</taxon>
        <taxon>Muribaculaceae</taxon>
        <taxon>Muribaculum</taxon>
    </lineage>
</organism>
<feature type="domain" description="BT-3987-like N-terminal" evidence="2">
    <location>
        <begin position="32"/>
        <end position="143"/>
    </location>
</feature>
<dbReference type="InterPro" id="IPR013728">
    <property type="entry name" value="BT_3987-like_N"/>
</dbReference>
<reference evidence="4" key="1">
    <citation type="submission" date="2016-04" db="EMBL/GenBank/DDBJ databases">
        <title>Complete Genome Sequences of Twelve Strains of a Stable Defined Moderately Diverse Mouse Microbiota 2 (sDMDMm2).</title>
        <authorList>
            <person name="Uchimura Y."/>
            <person name="Wyss M."/>
            <person name="Brugiroux S."/>
            <person name="Limenitakis J.P."/>
            <person name="Stecher B."/>
            <person name="McCoy K.D."/>
            <person name="Macpherson A.J."/>
        </authorList>
    </citation>
    <scope>NUCLEOTIDE SEQUENCE [LARGE SCALE GENOMIC DNA]</scope>
    <source>
        <strain evidence="4">YL27</strain>
    </source>
</reference>